<organism evidence="2 3">
    <name type="scientific">Saimiri boliviensis boliviensis</name>
    <name type="common">Bolivian squirrel monkey</name>
    <dbReference type="NCBI Taxonomy" id="39432"/>
    <lineage>
        <taxon>Eukaryota</taxon>
        <taxon>Metazoa</taxon>
        <taxon>Chordata</taxon>
        <taxon>Craniata</taxon>
        <taxon>Vertebrata</taxon>
        <taxon>Euteleostomi</taxon>
        <taxon>Mammalia</taxon>
        <taxon>Eutheria</taxon>
        <taxon>Euarchontoglires</taxon>
        <taxon>Primates</taxon>
        <taxon>Haplorrhini</taxon>
        <taxon>Platyrrhini</taxon>
        <taxon>Cebidae</taxon>
        <taxon>Saimiriinae</taxon>
        <taxon>Saimiri</taxon>
    </lineage>
</organism>
<feature type="region of interest" description="Disordered" evidence="1">
    <location>
        <begin position="16"/>
        <end position="51"/>
    </location>
</feature>
<accession>A0A2K6SXX6</accession>
<dbReference type="GeneTree" id="ENSGT01030000237275"/>
<evidence type="ECO:0000313" key="2">
    <source>
        <dbReference type="Ensembl" id="ENSSBOP00000012253.1"/>
    </source>
</evidence>
<protein>
    <submittedName>
        <fullName evidence="2">Uncharacterized protein</fullName>
    </submittedName>
</protein>
<sequence>MCQYVMYSFSSADFNSIQKDPQWSDRETSGNSSQCILHKQAKQNTTGVSGK</sequence>
<evidence type="ECO:0000256" key="1">
    <source>
        <dbReference type="SAM" id="MobiDB-lite"/>
    </source>
</evidence>
<reference evidence="2" key="2">
    <citation type="submission" date="2025-09" db="UniProtKB">
        <authorList>
            <consortium name="Ensembl"/>
        </authorList>
    </citation>
    <scope>IDENTIFICATION</scope>
</reference>
<name>A0A2K6SXX6_SAIBB</name>
<dbReference type="OMA" id="QKDPQWS"/>
<proteinExistence type="predicted"/>
<dbReference type="AlphaFoldDB" id="A0A2K6SXX6"/>
<feature type="compositionally biased region" description="Polar residues" evidence="1">
    <location>
        <begin position="42"/>
        <end position="51"/>
    </location>
</feature>
<dbReference type="Ensembl" id="ENSSBOT00000029042.1">
    <property type="protein sequence ID" value="ENSSBOP00000012253.1"/>
    <property type="gene ID" value="ENSSBOG00000022939.1"/>
</dbReference>
<dbReference type="Proteomes" id="UP000233220">
    <property type="component" value="Unplaced"/>
</dbReference>
<keyword evidence="3" id="KW-1185">Reference proteome</keyword>
<evidence type="ECO:0000313" key="3">
    <source>
        <dbReference type="Proteomes" id="UP000233220"/>
    </source>
</evidence>
<reference evidence="2" key="1">
    <citation type="submission" date="2025-08" db="UniProtKB">
        <authorList>
            <consortium name="Ensembl"/>
        </authorList>
    </citation>
    <scope>IDENTIFICATION</scope>
</reference>